<keyword evidence="2" id="KW-1185">Reference proteome</keyword>
<comment type="caution">
    <text evidence="1">The sequence shown here is derived from an EMBL/GenBank/DDBJ whole genome shotgun (WGS) entry which is preliminary data.</text>
</comment>
<evidence type="ECO:0000313" key="1">
    <source>
        <dbReference type="EMBL" id="KAK5053586.1"/>
    </source>
</evidence>
<evidence type="ECO:0008006" key="3">
    <source>
        <dbReference type="Google" id="ProtNLM"/>
    </source>
</evidence>
<name>A0ABR0J0Q2_9EURO</name>
<protein>
    <recommendedName>
        <fullName evidence="3">Transcription factor domain-containing protein</fullName>
    </recommendedName>
</protein>
<reference evidence="1 2" key="1">
    <citation type="submission" date="2023-08" db="EMBL/GenBank/DDBJ databases">
        <title>Black Yeasts Isolated from many extreme environments.</title>
        <authorList>
            <person name="Coleine C."/>
            <person name="Stajich J.E."/>
            <person name="Selbmann L."/>
        </authorList>
    </citation>
    <scope>NUCLEOTIDE SEQUENCE [LARGE SCALE GENOMIC DNA]</scope>
    <source>
        <strain evidence="1 2">CCFEE 6328</strain>
    </source>
</reference>
<dbReference type="EMBL" id="JAVRRF010000025">
    <property type="protein sequence ID" value="KAK5053586.1"/>
    <property type="molecule type" value="Genomic_DNA"/>
</dbReference>
<dbReference type="Proteomes" id="UP001345691">
    <property type="component" value="Unassembled WGS sequence"/>
</dbReference>
<gene>
    <name evidence="1" type="ORF">LTR69_009231</name>
</gene>
<accession>A0ABR0J0Q2</accession>
<proteinExistence type="predicted"/>
<evidence type="ECO:0000313" key="2">
    <source>
        <dbReference type="Proteomes" id="UP001345691"/>
    </source>
</evidence>
<sequence length="633" mass="70830">MTGFDLEEMASRRAQAMMLHDMLWDIFISLFESRFALWLGDSCCPYLDVTTGTKSFVSRIVLQLDGGHQDANGLLNHNSACETSPKDPKSRTDGQAVLDNALRHAIYAFAARWLPVRSALETLHPGSNTKAQKHQQDFREQLWRNALKGVLSALTRPSYRSILTLLLFSLTERPIDHNDPGISRLCHQTLLSHFVTLRSPFEHPETRPLGQCTTAVPRAEGAVDYTMPAKLQVLDQKHQHLQDSIFWLGVLCDTSSSLIHQTPSVILPGKTADKQVWDFIRQRTVIFDQSFRVLHGSPLPLAPDIIVVVLQHASACKTMYLGVLNQFCDAVFHQKLEPVEGVAQRVSEESRRFHDVFDRLLAMCSRDYLTMSPENQTNYLLLMTHYHMGSLILADTLEYLDSTPEHLIDPASTRLHACNAIVNALTLAMNYDRYSHDDSPYGSRLLLDPTPDLMLEVLCRTGRAGFSLLKHEKIPPHTAQIMLSVVFSALGALSTISVTASFVLTSFEQLSSKENLRVKRDTQGSARGPIANTHNIQLLCRCDSRFIDDFLQETQIQANLDPLSLDKTIQRYEKSKPITTPFSEPTNHVNDLFASCSSALEASTSAFQANLNVTDWLGPIITPVTPPRSTLSA</sequence>
<organism evidence="1 2">
    <name type="scientific">Exophiala sideris</name>
    <dbReference type="NCBI Taxonomy" id="1016849"/>
    <lineage>
        <taxon>Eukaryota</taxon>
        <taxon>Fungi</taxon>
        <taxon>Dikarya</taxon>
        <taxon>Ascomycota</taxon>
        <taxon>Pezizomycotina</taxon>
        <taxon>Eurotiomycetes</taxon>
        <taxon>Chaetothyriomycetidae</taxon>
        <taxon>Chaetothyriales</taxon>
        <taxon>Herpotrichiellaceae</taxon>
        <taxon>Exophiala</taxon>
    </lineage>
</organism>